<evidence type="ECO:0000256" key="1">
    <source>
        <dbReference type="ARBA" id="ARBA00010641"/>
    </source>
</evidence>
<dbReference type="InterPro" id="IPR013249">
    <property type="entry name" value="RNA_pol_sigma70_r4_t2"/>
</dbReference>
<reference evidence="8 9" key="1">
    <citation type="submission" date="2024-08" db="EMBL/GenBank/DDBJ databases">
        <title>Two novel Cytobacillus novel species.</title>
        <authorList>
            <person name="Liu G."/>
        </authorList>
    </citation>
    <scope>NUCLEOTIDE SEQUENCE [LARGE SCALE GENOMIC DNA]</scope>
    <source>
        <strain evidence="8 9">FJAT-54145</strain>
    </source>
</reference>
<proteinExistence type="inferred from homology"/>
<dbReference type="PANTHER" id="PTHR43133:SF8">
    <property type="entry name" value="RNA POLYMERASE SIGMA FACTOR HI_1459-RELATED"/>
    <property type="match status" value="1"/>
</dbReference>
<dbReference type="Gene3D" id="1.10.10.10">
    <property type="entry name" value="Winged helix-like DNA-binding domain superfamily/Winged helix DNA-binding domain"/>
    <property type="match status" value="1"/>
</dbReference>
<evidence type="ECO:0000256" key="5">
    <source>
        <dbReference type="ARBA" id="ARBA00023163"/>
    </source>
</evidence>
<dbReference type="InterPro" id="IPR039425">
    <property type="entry name" value="RNA_pol_sigma-70-like"/>
</dbReference>
<dbReference type="InterPro" id="IPR013325">
    <property type="entry name" value="RNA_pol_sigma_r2"/>
</dbReference>
<evidence type="ECO:0000256" key="4">
    <source>
        <dbReference type="ARBA" id="ARBA00023125"/>
    </source>
</evidence>
<dbReference type="SUPFAM" id="SSF88946">
    <property type="entry name" value="Sigma2 domain of RNA polymerase sigma factors"/>
    <property type="match status" value="1"/>
</dbReference>
<dbReference type="SUPFAM" id="SSF88659">
    <property type="entry name" value="Sigma3 and sigma4 domains of RNA polymerase sigma factors"/>
    <property type="match status" value="1"/>
</dbReference>
<sequence length="180" mass="21532">MEDQHRWNLLEFCLNKYYDEILNYMNLRLHNKEDARDLTQETFLLITKHIESYQQLSSLRTWCFTIAKNVLVDHYRKRGRIKQLFLKVVGASSLKKETNHFEEYSHFRFLLQELSAEEQDLIILKHYFGFTYKEIAEISKLSESNVGVKLSRAISKINELEKRGESDEFHIQGLHAFKNK</sequence>
<protein>
    <submittedName>
        <fullName evidence="8">RNA polymerase sigma factor</fullName>
    </submittedName>
</protein>
<organism evidence="8 9">
    <name type="scientific">Cytobacillus spartinae</name>
    <dbReference type="NCBI Taxonomy" id="3299023"/>
    <lineage>
        <taxon>Bacteria</taxon>
        <taxon>Bacillati</taxon>
        <taxon>Bacillota</taxon>
        <taxon>Bacilli</taxon>
        <taxon>Bacillales</taxon>
        <taxon>Bacillaceae</taxon>
        <taxon>Cytobacillus</taxon>
    </lineage>
</organism>
<dbReference type="Gene3D" id="1.10.1740.10">
    <property type="match status" value="1"/>
</dbReference>
<comment type="similarity">
    <text evidence="1">Belongs to the sigma-70 factor family. ECF subfamily.</text>
</comment>
<dbReference type="Pfam" id="PF08281">
    <property type="entry name" value="Sigma70_r4_2"/>
    <property type="match status" value="1"/>
</dbReference>
<evidence type="ECO:0000259" key="7">
    <source>
        <dbReference type="Pfam" id="PF08281"/>
    </source>
</evidence>
<evidence type="ECO:0000313" key="9">
    <source>
        <dbReference type="Proteomes" id="UP001601059"/>
    </source>
</evidence>
<evidence type="ECO:0000256" key="2">
    <source>
        <dbReference type="ARBA" id="ARBA00023015"/>
    </source>
</evidence>
<dbReference type="InterPro" id="IPR036388">
    <property type="entry name" value="WH-like_DNA-bd_sf"/>
</dbReference>
<dbReference type="Pfam" id="PF04542">
    <property type="entry name" value="Sigma70_r2"/>
    <property type="match status" value="1"/>
</dbReference>
<keyword evidence="3" id="KW-0731">Sigma factor</keyword>
<keyword evidence="9" id="KW-1185">Reference proteome</keyword>
<keyword evidence="4" id="KW-0238">DNA-binding</keyword>
<dbReference type="PANTHER" id="PTHR43133">
    <property type="entry name" value="RNA POLYMERASE ECF-TYPE SIGMA FACTO"/>
    <property type="match status" value="1"/>
</dbReference>
<feature type="domain" description="RNA polymerase sigma-70 region 2" evidence="6">
    <location>
        <begin position="15"/>
        <end position="80"/>
    </location>
</feature>
<gene>
    <name evidence="8" type="ORF">ACFYKX_15190</name>
</gene>
<keyword evidence="2" id="KW-0805">Transcription regulation</keyword>
<keyword evidence="5" id="KW-0804">Transcription</keyword>
<dbReference type="InterPro" id="IPR014284">
    <property type="entry name" value="RNA_pol_sigma-70_dom"/>
</dbReference>
<dbReference type="Proteomes" id="UP001601059">
    <property type="component" value="Unassembled WGS sequence"/>
</dbReference>
<evidence type="ECO:0000313" key="8">
    <source>
        <dbReference type="EMBL" id="MFE8701945.1"/>
    </source>
</evidence>
<dbReference type="InterPro" id="IPR013324">
    <property type="entry name" value="RNA_pol_sigma_r3/r4-like"/>
</dbReference>
<evidence type="ECO:0000259" key="6">
    <source>
        <dbReference type="Pfam" id="PF04542"/>
    </source>
</evidence>
<comment type="caution">
    <text evidence="8">The sequence shown here is derived from an EMBL/GenBank/DDBJ whole genome shotgun (WGS) entry which is preliminary data.</text>
</comment>
<accession>A0ABW6KFD9</accession>
<dbReference type="InterPro" id="IPR007627">
    <property type="entry name" value="RNA_pol_sigma70_r2"/>
</dbReference>
<name>A0ABW6KFD9_9BACI</name>
<dbReference type="EMBL" id="JBIACK010000007">
    <property type="protein sequence ID" value="MFE8701945.1"/>
    <property type="molecule type" value="Genomic_DNA"/>
</dbReference>
<evidence type="ECO:0000256" key="3">
    <source>
        <dbReference type="ARBA" id="ARBA00023082"/>
    </source>
</evidence>
<feature type="domain" description="RNA polymerase sigma factor 70 region 4 type 2" evidence="7">
    <location>
        <begin position="110"/>
        <end position="156"/>
    </location>
</feature>
<dbReference type="RefSeq" id="WP_389361908.1">
    <property type="nucleotide sequence ID" value="NZ_JBIACK010000007.1"/>
</dbReference>
<dbReference type="NCBIfam" id="TIGR02937">
    <property type="entry name" value="sigma70-ECF"/>
    <property type="match status" value="1"/>
</dbReference>